<dbReference type="Gene3D" id="1.10.443.10">
    <property type="entry name" value="Intergrase catalytic core"/>
    <property type="match status" value="1"/>
</dbReference>
<dbReference type="InterPro" id="IPR050090">
    <property type="entry name" value="Tyrosine_recombinase_XerCD"/>
</dbReference>
<feature type="domain" description="Tyr recombinase" evidence="5">
    <location>
        <begin position="168"/>
        <end position="374"/>
    </location>
</feature>
<dbReference type="GO" id="GO:0003677">
    <property type="term" value="F:DNA binding"/>
    <property type="evidence" value="ECO:0007669"/>
    <property type="project" value="UniProtKB-KW"/>
</dbReference>
<dbReference type="EMBL" id="PXYK01000004">
    <property type="protein sequence ID" value="PSJ64483.1"/>
    <property type="molecule type" value="Genomic_DNA"/>
</dbReference>
<dbReference type="InterPro" id="IPR002104">
    <property type="entry name" value="Integrase_catalytic"/>
</dbReference>
<comment type="similarity">
    <text evidence="1">Belongs to the 'phage' integrase family.</text>
</comment>
<sequence>MAGMRGNITRRGKSSWRLKFDLGTDPVTGKRLTQYVTVRGTKKEAEAELSKRLNQVNAGGYVPVSKKTVAEHVRSWLEGNLDLAPTTKERFSRLIEKQIVPHLGNTLLQRLRPSQITEWHSTLRKRGGKHERPLSPATVRQAHRVLHLALGQAFEHEEVTRNVASGRKLPKSKDPDIQILKEGQISPVLTALAGHWLLPIATVAVGTGMRQGEIMALQWGDVDLKKGTLNVRRTLEETKAHGLRFKVPKTKNGVRTISLPGSVIEVLTQHRKQQLEQRLALGMGKPSSDTLVFCEPDGAPIAPSRVSGAWRDTVERLKLIKVRFHDLRHTHASALIASKLDVVAISRRLGHASPVVTLSIYAHLFKQTDDGAASAIEDAMRTGAER</sequence>
<dbReference type="AlphaFoldDB" id="A0A2P7SPU2"/>
<dbReference type="PANTHER" id="PTHR30349">
    <property type="entry name" value="PHAGE INTEGRASE-RELATED"/>
    <property type="match status" value="1"/>
</dbReference>
<evidence type="ECO:0000313" key="6">
    <source>
        <dbReference type="EMBL" id="PSJ64483.1"/>
    </source>
</evidence>
<keyword evidence="3" id="KW-0238">DNA-binding</keyword>
<dbReference type="OrthoDB" id="9785687at2"/>
<evidence type="ECO:0000313" key="7">
    <source>
        <dbReference type="Proteomes" id="UP000241229"/>
    </source>
</evidence>
<accession>A0A2P7SPU2</accession>
<gene>
    <name evidence="6" type="ORF">C7I84_05930</name>
</gene>
<evidence type="ECO:0000256" key="1">
    <source>
        <dbReference type="ARBA" id="ARBA00008857"/>
    </source>
</evidence>
<keyword evidence="4" id="KW-0233">DNA recombination</keyword>
<evidence type="ECO:0000256" key="3">
    <source>
        <dbReference type="ARBA" id="ARBA00023125"/>
    </source>
</evidence>
<dbReference type="InterPro" id="IPR010998">
    <property type="entry name" value="Integrase_recombinase_N"/>
</dbReference>
<name>A0A2P7SPU2_9HYPH</name>
<keyword evidence="2" id="KW-0229">DNA integration</keyword>
<organism evidence="6 7">
    <name type="scientific">Kumtagia ephedrae</name>
    <dbReference type="NCBI Taxonomy" id="2116701"/>
    <lineage>
        <taxon>Bacteria</taxon>
        <taxon>Pseudomonadati</taxon>
        <taxon>Pseudomonadota</taxon>
        <taxon>Alphaproteobacteria</taxon>
        <taxon>Hyphomicrobiales</taxon>
        <taxon>Phyllobacteriaceae</taxon>
        <taxon>Kumtagia</taxon>
    </lineage>
</organism>
<dbReference type="InterPro" id="IPR013762">
    <property type="entry name" value="Integrase-like_cat_sf"/>
</dbReference>
<evidence type="ECO:0000259" key="5">
    <source>
        <dbReference type="PROSITE" id="PS51898"/>
    </source>
</evidence>
<dbReference type="Proteomes" id="UP000241229">
    <property type="component" value="Unassembled WGS sequence"/>
</dbReference>
<dbReference type="PROSITE" id="PS51898">
    <property type="entry name" value="TYR_RECOMBINASE"/>
    <property type="match status" value="1"/>
</dbReference>
<dbReference type="PANTHER" id="PTHR30349:SF64">
    <property type="entry name" value="PROPHAGE INTEGRASE INTD-RELATED"/>
    <property type="match status" value="1"/>
</dbReference>
<comment type="caution">
    <text evidence="6">The sequence shown here is derived from an EMBL/GenBank/DDBJ whole genome shotgun (WGS) entry which is preliminary data.</text>
</comment>
<dbReference type="SUPFAM" id="SSF56349">
    <property type="entry name" value="DNA breaking-rejoining enzymes"/>
    <property type="match status" value="1"/>
</dbReference>
<keyword evidence="7" id="KW-1185">Reference proteome</keyword>
<dbReference type="Gene3D" id="1.10.150.130">
    <property type="match status" value="1"/>
</dbReference>
<dbReference type="Pfam" id="PF00589">
    <property type="entry name" value="Phage_integrase"/>
    <property type="match status" value="1"/>
</dbReference>
<evidence type="ECO:0000256" key="4">
    <source>
        <dbReference type="ARBA" id="ARBA00023172"/>
    </source>
</evidence>
<dbReference type="InterPro" id="IPR011010">
    <property type="entry name" value="DNA_brk_join_enz"/>
</dbReference>
<evidence type="ECO:0000256" key="2">
    <source>
        <dbReference type="ARBA" id="ARBA00022908"/>
    </source>
</evidence>
<dbReference type="Pfam" id="PF14659">
    <property type="entry name" value="Phage_int_SAM_3"/>
    <property type="match status" value="1"/>
</dbReference>
<proteinExistence type="inferred from homology"/>
<reference evidence="6 7" key="1">
    <citation type="submission" date="2018-03" db="EMBL/GenBank/DDBJ databases">
        <title>The draft genome of Mesorhizobium sp. 6GN-30.</title>
        <authorList>
            <person name="Liu L."/>
            <person name="Li L."/>
            <person name="Wang T."/>
            <person name="Zhang X."/>
            <person name="Liang L."/>
        </authorList>
    </citation>
    <scope>NUCLEOTIDE SEQUENCE [LARGE SCALE GENOMIC DNA]</scope>
    <source>
        <strain evidence="6 7">6GN30</strain>
    </source>
</reference>
<dbReference type="GO" id="GO:0015074">
    <property type="term" value="P:DNA integration"/>
    <property type="evidence" value="ECO:0007669"/>
    <property type="project" value="UniProtKB-KW"/>
</dbReference>
<dbReference type="InterPro" id="IPR004107">
    <property type="entry name" value="Integrase_SAM-like_N"/>
</dbReference>
<dbReference type="CDD" id="cd01189">
    <property type="entry name" value="INT_ICEBs1_C_like"/>
    <property type="match status" value="1"/>
</dbReference>
<dbReference type="GO" id="GO:0006310">
    <property type="term" value="P:DNA recombination"/>
    <property type="evidence" value="ECO:0007669"/>
    <property type="project" value="UniProtKB-KW"/>
</dbReference>
<protein>
    <submittedName>
        <fullName evidence="6">Site-specific integrase</fullName>
    </submittedName>
</protein>